<dbReference type="GO" id="GO:0016787">
    <property type="term" value="F:hydrolase activity"/>
    <property type="evidence" value="ECO:0007669"/>
    <property type="project" value="UniProtKB-KW"/>
</dbReference>
<dbReference type="Pfam" id="PF22666">
    <property type="entry name" value="Glyco_hydro_2_N2"/>
    <property type="match status" value="1"/>
</dbReference>
<accession>A0ABW4VH05</accession>
<evidence type="ECO:0000313" key="10">
    <source>
        <dbReference type="Proteomes" id="UP001597338"/>
    </source>
</evidence>
<comment type="similarity">
    <text evidence="2">Belongs to the glycosyl hydrolase 2 family.</text>
</comment>
<protein>
    <recommendedName>
        <fullName evidence="3">beta-mannosidase</fullName>
        <ecNumber evidence="3">3.2.1.25</ecNumber>
    </recommendedName>
</protein>
<keyword evidence="10" id="KW-1185">Reference proteome</keyword>
<dbReference type="SUPFAM" id="SSF51445">
    <property type="entry name" value="(Trans)glycosidases"/>
    <property type="match status" value="1"/>
</dbReference>
<dbReference type="InterPro" id="IPR036156">
    <property type="entry name" value="Beta-gal/glucu_dom_sf"/>
</dbReference>
<proteinExistence type="inferred from homology"/>
<evidence type="ECO:0000259" key="8">
    <source>
        <dbReference type="Pfam" id="PF22666"/>
    </source>
</evidence>
<dbReference type="EC" id="3.2.1.25" evidence="3"/>
<feature type="domain" description="Beta-mannosidase-like galactose-binding" evidence="8">
    <location>
        <begin position="27"/>
        <end position="192"/>
    </location>
</feature>
<dbReference type="SUPFAM" id="SSF49303">
    <property type="entry name" value="beta-Galactosidase/glucuronidase domain"/>
    <property type="match status" value="1"/>
</dbReference>
<organism evidence="9 10">
    <name type="scientific">Promicromonospora aerolata</name>
    <dbReference type="NCBI Taxonomy" id="195749"/>
    <lineage>
        <taxon>Bacteria</taxon>
        <taxon>Bacillati</taxon>
        <taxon>Actinomycetota</taxon>
        <taxon>Actinomycetes</taxon>
        <taxon>Micrococcales</taxon>
        <taxon>Promicromonosporaceae</taxon>
        <taxon>Promicromonospora</taxon>
    </lineage>
</organism>
<dbReference type="Gene3D" id="2.60.40.10">
    <property type="entry name" value="Immunoglobulins"/>
    <property type="match status" value="1"/>
</dbReference>
<dbReference type="Pfam" id="PF02836">
    <property type="entry name" value="Glyco_hydro_2_C"/>
    <property type="match status" value="1"/>
</dbReference>
<keyword evidence="6" id="KW-0326">Glycosidase</keyword>
<dbReference type="InterPro" id="IPR050887">
    <property type="entry name" value="Beta-mannosidase_GH2"/>
</dbReference>
<dbReference type="InterPro" id="IPR006103">
    <property type="entry name" value="Glyco_hydro_2_cat"/>
</dbReference>
<evidence type="ECO:0000256" key="4">
    <source>
        <dbReference type="ARBA" id="ARBA00022729"/>
    </source>
</evidence>
<keyword evidence="5 9" id="KW-0378">Hydrolase</keyword>
<dbReference type="Proteomes" id="UP001597338">
    <property type="component" value="Unassembled WGS sequence"/>
</dbReference>
<sequence>MKISRDLTDWTLTPTGGPVPADLAGVPVPATVPGTSHTALLEQNLVPDPYLGTNENALAWMKRTAWRYATVLDEPPAAADERVDLLFEGIDTVSTVLVDTDVERAGVTQGRVELGRTRNMHRSYRYDVRELVGTPANLVVDLDSALETAEAEAKRLGTRPMAYDQPFNMVRKMACSFGWDWGPDLQTAGLWKPVRVQRWRVARLARVTPLATVSDDGAGLVDVRLEIERSGLSDLGRLTVDVSVGDRGVSSMASPSWSGGTLDVQVEVPDVDLWWPAGHGDQPLYPIVVTLYEGDGEDRSEPLDSWSGRIAFRTVEVDRTPDEHGTPFTFVINGKPVFARGANWIPDDHLLTRITRERLEQRVDQALGANLNLLRVWGGGIYESDDFYDVCDERGVMVWQDILLACAAYPEEDPHWAELEAEVRENAARLAPHPSLVLWNGGNENIWGHEDWDWKEPLGDLTWGAGYYYELFPQVLAEVDPTRPYAAGSPYSPGFTPEEMHPNDPDHGTHHQWAVWNQVDYTHYRDDVPRFPSEFGFQGPATWATMRRAILPGSGDPRDVPQHSEDTSWGGGADAVPPGFKESETFLLHQKAIDGNGKLDRGLAPHLDVPDDFTDWHWATQLNQARAIQYALEHYRSWWPRTAGAIVWQLNDCWPVTSWAAVDGDGRRKPLWYAMKHAFADRIVTVQPRGTDLVAALVNDTDEPWTGQVGAARTTLGGTVLAASDPESVTVAPRSVALIPLTGELVAVTEPAREVLVVTLGEARGMHTWAESKDLELVPSPVRTTVTAEHGGYRVDVTATSLARGVTLLADRLDPDAQVDEQVVDLPAGATAVFHVTSRGLDQEALTSRPVLRTENDLVHPAG</sequence>
<dbReference type="RefSeq" id="WP_377199743.1">
    <property type="nucleotide sequence ID" value="NZ_JBHUHF010000001.1"/>
</dbReference>
<evidence type="ECO:0000256" key="6">
    <source>
        <dbReference type="ARBA" id="ARBA00023295"/>
    </source>
</evidence>
<evidence type="ECO:0000256" key="5">
    <source>
        <dbReference type="ARBA" id="ARBA00022801"/>
    </source>
</evidence>
<keyword evidence="4" id="KW-0732">Signal</keyword>
<gene>
    <name evidence="9" type="ORF">ACFSL2_21230</name>
</gene>
<feature type="domain" description="Glycoside hydrolase family 2 catalytic" evidence="7">
    <location>
        <begin position="329"/>
        <end position="484"/>
    </location>
</feature>
<dbReference type="InterPro" id="IPR017853">
    <property type="entry name" value="GH"/>
</dbReference>
<name>A0ABW4VH05_9MICO</name>
<dbReference type="PANTHER" id="PTHR43730:SF1">
    <property type="entry name" value="BETA-MANNOSIDASE"/>
    <property type="match status" value="1"/>
</dbReference>
<dbReference type="EMBL" id="JBHUHF010000001">
    <property type="protein sequence ID" value="MFD2028032.1"/>
    <property type="molecule type" value="Genomic_DNA"/>
</dbReference>
<dbReference type="Gene3D" id="2.60.120.260">
    <property type="entry name" value="Galactose-binding domain-like"/>
    <property type="match status" value="1"/>
</dbReference>
<comment type="catalytic activity">
    <reaction evidence="1">
        <text>Hydrolysis of terminal, non-reducing beta-D-mannose residues in beta-D-mannosides.</text>
        <dbReference type="EC" id="3.2.1.25"/>
    </reaction>
</comment>
<evidence type="ECO:0000256" key="1">
    <source>
        <dbReference type="ARBA" id="ARBA00000829"/>
    </source>
</evidence>
<dbReference type="Gene3D" id="3.20.20.80">
    <property type="entry name" value="Glycosidases"/>
    <property type="match status" value="1"/>
</dbReference>
<evidence type="ECO:0000256" key="3">
    <source>
        <dbReference type="ARBA" id="ARBA00012754"/>
    </source>
</evidence>
<dbReference type="InterPro" id="IPR013783">
    <property type="entry name" value="Ig-like_fold"/>
</dbReference>
<evidence type="ECO:0000256" key="2">
    <source>
        <dbReference type="ARBA" id="ARBA00007401"/>
    </source>
</evidence>
<evidence type="ECO:0000313" key="9">
    <source>
        <dbReference type="EMBL" id="MFD2028032.1"/>
    </source>
</evidence>
<dbReference type="SUPFAM" id="SSF49785">
    <property type="entry name" value="Galactose-binding domain-like"/>
    <property type="match status" value="1"/>
</dbReference>
<dbReference type="InterPro" id="IPR054593">
    <property type="entry name" value="Beta-mannosidase-like_N2"/>
</dbReference>
<comment type="caution">
    <text evidence="9">The sequence shown here is derived from an EMBL/GenBank/DDBJ whole genome shotgun (WGS) entry which is preliminary data.</text>
</comment>
<evidence type="ECO:0000259" key="7">
    <source>
        <dbReference type="Pfam" id="PF02836"/>
    </source>
</evidence>
<dbReference type="InterPro" id="IPR008979">
    <property type="entry name" value="Galactose-bd-like_sf"/>
</dbReference>
<reference evidence="10" key="1">
    <citation type="journal article" date="2019" name="Int. J. Syst. Evol. Microbiol.">
        <title>The Global Catalogue of Microorganisms (GCM) 10K type strain sequencing project: providing services to taxonomists for standard genome sequencing and annotation.</title>
        <authorList>
            <consortium name="The Broad Institute Genomics Platform"/>
            <consortium name="The Broad Institute Genome Sequencing Center for Infectious Disease"/>
            <person name="Wu L."/>
            <person name="Ma J."/>
        </authorList>
    </citation>
    <scope>NUCLEOTIDE SEQUENCE [LARGE SCALE GENOMIC DNA]</scope>
    <source>
        <strain evidence="10">CCM 7043</strain>
    </source>
</reference>
<dbReference type="PANTHER" id="PTHR43730">
    <property type="entry name" value="BETA-MANNOSIDASE"/>
    <property type="match status" value="1"/>
</dbReference>